<evidence type="ECO:0000256" key="1">
    <source>
        <dbReference type="ARBA" id="ARBA00022737"/>
    </source>
</evidence>
<proteinExistence type="predicted"/>
<dbReference type="SUPFAM" id="SSF54768">
    <property type="entry name" value="dsRNA-binding domain-like"/>
    <property type="match status" value="3"/>
</dbReference>
<keyword evidence="6" id="KW-1185">Reference proteome</keyword>
<gene>
    <name evidence="5" type="ORF">G2W53_013936</name>
</gene>
<sequence length="308" mass="34420">MYKTKLQELCHKRRWGLPKYSIMKDGPDHIPSFKASLSLNGLTFDSLEPSTSSKHAQNLAAKNELKILLYVCLGSSTPTAETDTKEQIIGAARPQDTPIPADSSVMMHDFDHLYKSRLQNYAQRRNLDLPIFTNKTEAEQAAAKVALISLSLDSFQKGDSGVYRNLLQELAQKEGFCTPTYKTIKSGTVHMPTFFSIVEVEGKEFPGKAGKSKKQAEQNAAKVAYITLKDRKLILLINGMPSQIDLSTLSISESNKAMTAETNSYLLCNRFRVYTSFPDISFPEGTTVLPIRENRWVAVSLEFPNEDI</sequence>
<protein>
    <submittedName>
        <fullName evidence="5">Double-stranded RNA-binding protein 1-like</fullName>
    </submittedName>
</protein>
<organism evidence="5 6">
    <name type="scientific">Senna tora</name>
    <dbReference type="NCBI Taxonomy" id="362788"/>
    <lineage>
        <taxon>Eukaryota</taxon>
        <taxon>Viridiplantae</taxon>
        <taxon>Streptophyta</taxon>
        <taxon>Embryophyta</taxon>
        <taxon>Tracheophyta</taxon>
        <taxon>Spermatophyta</taxon>
        <taxon>Magnoliopsida</taxon>
        <taxon>eudicotyledons</taxon>
        <taxon>Gunneridae</taxon>
        <taxon>Pentapetalae</taxon>
        <taxon>rosids</taxon>
        <taxon>fabids</taxon>
        <taxon>Fabales</taxon>
        <taxon>Fabaceae</taxon>
        <taxon>Caesalpinioideae</taxon>
        <taxon>Cassia clade</taxon>
        <taxon>Senna</taxon>
    </lineage>
</organism>
<name>A0A834WRH6_9FABA</name>
<dbReference type="PANTHER" id="PTHR46031:SF31">
    <property type="entry name" value="DOUBLE-STRANDED RNA-BINDING PROTEIN 1-LIKE"/>
    <property type="match status" value="1"/>
</dbReference>
<evidence type="ECO:0000313" key="5">
    <source>
        <dbReference type="EMBL" id="KAF7831603.1"/>
    </source>
</evidence>
<evidence type="ECO:0000256" key="2">
    <source>
        <dbReference type="ARBA" id="ARBA00022884"/>
    </source>
</evidence>
<accession>A0A834WRH6</accession>
<dbReference type="Proteomes" id="UP000634136">
    <property type="component" value="Unassembled WGS sequence"/>
</dbReference>
<dbReference type="GO" id="GO:0003723">
    <property type="term" value="F:RNA binding"/>
    <property type="evidence" value="ECO:0007669"/>
    <property type="project" value="UniProtKB-UniRule"/>
</dbReference>
<dbReference type="SMART" id="SM00358">
    <property type="entry name" value="DSRM"/>
    <property type="match status" value="2"/>
</dbReference>
<dbReference type="Pfam" id="PF00035">
    <property type="entry name" value="dsrm"/>
    <property type="match status" value="2"/>
</dbReference>
<dbReference type="Gene3D" id="3.30.160.20">
    <property type="match status" value="2"/>
</dbReference>
<evidence type="ECO:0000259" key="4">
    <source>
        <dbReference type="PROSITE" id="PS50137"/>
    </source>
</evidence>
<keyword evidence="2 3" id="KW-0694">RNA-binding</keyword>
<evidence type="ECO:0000256" key="3">
    <source>
        <dbReference type="PROSITE-ProRule" id="PRU00266"/>
    </source>
</evidence>
<keyword evidence="1" id="KW-0677">Repeat</keyword>
<dbReference type="EMBL" id="JAAIUW010000005">
    <property type="protein sequence ID" value="KAF7831603.1"/>
    <property type="molecule type" value="Genomic_DNA"/>
</dbReference>
<dbReference type="AlphaFoldDB" id="A0A834WRH6"/>
<feature type="domain" description="DRBM" evidence="4">
    <location>
        <begin position="162"/>
        <end position="230"/>
    </location>
</feature>
<dbReference type="PROSITE" id="PS50137">
    <property type="entry name" value="DS_RBD"/>
    <property type="match status" value="2"/>
</dbReference>
<evidence type="ECO:0000313" key="6">
    <source>
        <dbReference type="Proteomes" id="UP000634136"/>
    </source>
</evidence>
<comment type="caution">
    <text evidence="5">The sequence shown here is derived from an EMBL/GenBank/DDBJ whole genome shotgun (WGS) entry which is preliminary data.</text>
</comment>
<reference evidence="5" key="1">
    <citation type="submission" date="2020-09" db="EMBL/GenBank/DDBJ databases">
        <title>Genome-Enabled Discovery of Anthraquinone Biosynthesis in Senna tora.</title>
        <authorList>
            <person name="Kang S.-H."/>
            <person name="Pandey R.P."/>
            <person name="Lee C.-M."/>
            <person name="Sim J.-S."/>
            <person name="Jeong J.-T."/>
            <person name="Choi B.-S."/>
            <person name="Jung M."/>
            <person name="Ginzburg D."/>
            <person name="Zhao K."/>
            <person name="Won S.Y."/>
            <person name="Oh T.-J."/>
            <person name="Yu Y."/>
            <person name="Kim N.-H."/>
            <person name="Lee O.R."/>
            <person name="Lee T.-H."/>
            <person name="Bashyal P."/>
            <person name="Kim T.-S."/>
            <person name="Lee W.-H."/>
            <person name="Kawkins C."/>
            <person name="Kim C.-K."/>
            <person name="Kim J.S."/>
            <person name="Ahn B.O."/>
            <person name="Rhee S.Y."/>
            <person name="Sohng J.K."/>
        </authorList>
    </citation>
    <scope>NUCLEOTIDE SEQUENCE</scope>
    <source>
        <tissue evidence="5">Leaf</tissue>
    </source>
</reference>
<dbReference type="InterPro" id="IPR014720">
    <property type="entry name" value="dsRBD_dom"/>
</dbReference>
<dbReference type="PANTHER" id="PTHR46031">
    <property type="match status" value="1"/>
</dbReference>
<feature type="domain" description="DRBM" evidence="4">
    <location>
        <begin position="1"/>
        <end position="70"/>
    </location>
</feature>
<dbReference type="OrthoDB" id="5274873at2759"/>